<dbReference type="InterPro" id="IPR058625">
    <property type="entry name" value="MdtA-like_BSH"/>
</dbReference>
<gene>
    <name evidence="5" type="ORF">LMI_2250</name>
    <name evidence="6" type="ORF">SAMN02982997_01728</name>
</gene>
<dbReference type="Proteomes" id="UP000182998">
    <property type="component" value="Unassembled WGS sequence"/>
</dbReference>
<organism evidence="5 7">
    <name type="scientific">Legionella micdadei</name>
    <name type="common">Tatlockia micdadei</name>
    <dbReference type="NCBI Taxonomy" id="451"/>
    <lineage>
        <taxon>Bacteria</taxon>
        <taxon>Pseudomonadati</taxon>
        <taxon>Pseudomonadota</taxon>
        <taxon>Gammaproteobacteria</taxon>
        <taxon>Legionellales</taxon>
        <taxon>Legionellaceae</taxon>
        <taxon>Legionella</taxon>
    </lineage>
</organism>
<feature type="transmembrane region" description="Helical" evidence="3">
    <location>
        <begin position="36"/>
        <end position="55"/>
    </location>
</feature>
<evidence type="ECO:0000256" key="3">
    <source>
        <dbReference type="SAM" id="Phobius"/>
    </source>
</evidence>
<dbReference type="EMBL" id="FMVN01000008">
    <property type="protein sequence ID" value="SCY44962.1"/>
    <property type="molecule type" value="Genomic_DNA"/>
</dbReference>
<dbReference type="PANTHER" id="PTHR30386:SF28">
    <property type="entry name" value="EXPORTED PROTEIN"/>
    <property type="match status" value="1"/>
</dbReference>
<dbReference type="InterPro" id="IPR022275">
    <property type="entry name" value="NHPM_bacteriocin_SS_HylD"/>
</dbReference>
<evidence type="ECO:0000313" key="8">
    <source>
        <dbReference type="Proteomes" id="UP000182998"/>
    </source>
</evidence>
<evidence type="ECO:0000256" key="1">
    <source>
        <dbReference type="ARBA" id="ARBA00009477"/>
    </source>
</evidence>
<feature type="domain" description="Multidrug resistance protein MdtA-like barrel-sandwich hybrid" evidence="4">
    <location>
        <begin position="79"/>
        <end position="280"/>
    </location>
</feature>
<dbReference type="Proteomes" id="UP000032414">
    <property type="component" value="Chromosome I"/>
</dbReference>
<feature type="coiled-coil region" evidence="2">
    <location>
        <begin position="109"/>
        <end position="136"/>
    </location>
</feature>
<name>A0A098GHP4_LEGMI</name>
<dbReference type="Gene3D" id="1.10.287.470">
    <property type="entry name" value="Helix hairpin bin"/>
    <property type="match status" value="1"/>
</dbReference>
<dbReference type="Gene3D" id="2.40.30.170">
    <property type="match status" value="1"/>
</dbReference>
<evidence type="ECO:0000313" key="6">
    <source>
        <dbReference type="EMBL" id="SCY44962.1"/>
    </source>
</evidence>
<dbReference type="KEGG" id="tmc:LMI_2250"/>
<dbReference type="Pfam" id="PF25917">
    <property type="entry name" value="BSH_RND"/>
    <property type="match status" value="1"/>
</dbReference>
<reference evidence="5" key="1">
    <citation type="submission" date="2014-09" db="EMBL/GenBank/DDBJ databases">
        <authorList>
            <person name="GOMEZ-VALERO Laura"/>
        </authorList>
    </citation>
    <scope>NUCLEOTIDE SEQUENCE</scope>
    <source>
        <strain evidence="5">ATCC33218</strain>
    </source>
</reference>
<reference evidence="7" key="2">
    <citation type="submission" date="2014-09" db="EMBL/GenBank/DDBJ databases">
        <authorList>
            <person name="Gomez-Valero L."/>
        </authorList>
    </citation>
    <scope>NUCLEOTIDE SEQUENCE [LARGE SCALE GENOMIC DNA]</scope>
    <source>
        <strain evidence="7">ATCC33218</strain>
    </source>
</reference>
<dbReference type="EMBL" id="LN614830">
    <property type="protein sequence ID" value="CEG61520.1"/>
    <property type="molecule type" value="Genomic_DNA"/>
</dbReference>
<evidence type="ECO:0000313" key="7">
    <source>
        <dbReference type="Proteomes" id="UP000032414"/>
    </source>
</evidence>
<reference evidence="6 8" key="3">
    <citation type="submission" date="2016-10" db="EMBL/GenBank/DDBJ databases">
        <authorList>
            <person name="Varghese N."/>
            <person name="Submissions S."/>
        </authorList>
    </citation>
    <scope>NUCLEOTIDE SEQUENCE [LARGE SCALE GENOMIC DNA]</scope>
    <source>
        <strain evidence="6 8">ATCC 33218</strain>
    </source>
</reference>
<evidence type="ECO:0000256" key="2">
    <source>
        <dbReference type="SAM" id="Coils"/>
    </source>
</evidence>
<dbReference type="AlphaFoldDB" id="A0A098GHP4"/>
<dbReference type="HOGENOM" id="CLU_028453_1_0_6"/>
<evidence type="ECO:0000259" key="4">
    <source>
        <dbReference type="Pfam" id="PF25917"/>
    </source>
</evidence>
<keyword evidence="8" id="KW-1185">Reference proteome</keyword>
<keyword evidence="2" id="KW-0175">Coiled coil</keyword>
<evidence type="ECO:0000313" key="5">
    <source>
        <dbReference type="EMBL" id="CEG61520.1"/>
    </source>
</evidence>
<comment type="similarity">
    <text evidence="1">Belongs to the membrane fusion protein (MFP) (TC 8.A.1) family.</text>
</comment>
<dbReference type="NCBIfam" id="TIGR03794">
    <property type="entry name" value="NHLM_micro_HlyD"/>
    <property type="match status" value="1"/>
</dbReference>
<dbReference type="PANTHER" id="PTHR30386">
    <property type="entry name" value="MEMBRANE FUSION SUBUNIT OF EMRAB-TOLC MULTIDRUG EFFLUX PUMP"/>
    <property type="match status" value="1"/>
</dbReference>
<dbReference type="RefSeq" id="WP_045099745.1">
    <property type="nucleotide sequence ID" value="NZ_CP020614.1"/>
</dbReference>
<dbReference type="InterPro" id="IPR050739">
    <property type="entry name" value="MFP"/>
</dbReference>
<sequence length="422" mass="47214">MVREESQKLFRKEALIHLTTPEQLNKAITITGSKSWLLLLTLTVTMVLVIVWSILGKINTRVEGDGIILSDIEGIYNAVAPKGAGEVERILVKPGDTVKAGQLVMTFNNLYLQNQIVVAQQALAELQQKNKEMSAEAKIGIANRHKDLITQNTILENIITQQNENLIHAQELLTIRQDAFKRGLITRQEVVSSWQQYYDIRKNIEDARKEISQNLINEKNYVESWADKLRSIDLKIKDKKEELDSLISQLKTGKNVYSPITGRVTNIQVKLGDMAKEGTPVLSLSPLDINLEVIAYVPINQGKKIKKGMITMVTPGTIKKEEYGSIIGYVDYVAPYPATSESMNAVLKNEDLVKKLIENPTMEIRVNLQKDPTTFSGFKWSSSEGPPQKITAGTMVEVSTIVRKQAPVTLIIPGLKKLFGSY</sequence>
<keyword evidence="3" id="KW-0812">Transmembrane</keyword>
<proteinExistence type="inferred from homology"/>
<accession>A0A098GHP4</accession>
<protein>
    <submittedName>
        <fullName evidence="6">NHLM bacteriocin system secretion protein</fullName>
    </submittedName>
</protein>
<dbReference type="PATRIC" id="fig|451.8.peg.3034"/>
<keyword evidence="3" id="KW-0472">Membrane</keyword>
<dbReference type="Gene3D" id="2.40.50.100">
    <property type="match status" value="2"/>
</dbReference>
<keyword evidence="3" id="KW-1133">Transmembrane helix</keyword>
<dbReference type="STRING" id="451.B6N58_04900"/>